<keyword evidence="2" id="KW-0539">Nucleus</keyword>
<dbReference type="GO" id="GO:0003700">
    <property type="term" value="F:DNA-binding transcription factor activity"/>
    <property type="evidence" value="ECO:0007669"/>
    <property type="project" value="InterPro"/>
</dbReference>
<feature type="domain" description="Fork-head" evidence="4">
    <location>
        <begin position="77"/>
        <end position="125"/>
    </location>
</feature>
<evidence type="ECO:0000313" key="5">
    <source>
        <dbReference type="EMBL" id="JAT72160.1"/>
    </source>
</evidence>
<keyword evidence="1 2" id="KW-0238">DNA-binding</keyword>
<feature type="DNA-binding region" description="Fork-head" evidence="2">
    <location>
        <begin position="77"/>
        <end position="125"/>
    </location>
</feature>
<comment type="subcellular location">
    <subcellularLocation>
        <location evidence="2">Nucleus</location>
    </subcellularLocation>
</comment>
<dbReference type="GO" id="GO:0005634">
    <property type="term" value="C:nucleus"/>
    <property type="evidence" value="ECO:0007669"/>
    <property type="project" value="UniProtKB-SubCell"/>
</dbReference>
<gene>
    <name evidence="5" type="ORF">g.1648</name>
</gene>
<dbReference type="EMBL" id="GDKF01006462">
    <property type="protein sequence ID" value="JAT72160.1"/>
    <property type="molecule type" value="Transcribed_RNA"/>
</dbReference>
<dbReference type="PROSITE" id="PS50039">
    <property type="entry name" value="FORK_HEAD_3"/>
    <property type="match status" value="1"/>
</dbReference>
<evidence type="ECO:0000256" key="3">
    <source>
        <dbReference type="SAM" id="MobiDB-lite"/>
    </source>
</evidence>
<organism evidence="5">
    <name type="scientific">Auxenochlorella protothecoides</name>
    <name type="common">Green microalga</name>
    <name type="synonym">Chlorella protothecoides</name>
    <dbReference type="NCBI Taxonomy" id="3075"/>
    <lineage>
        <taxon>Eukaryota</taxon>
        <taxon>Viridiplantae</taxon>
        <taxon>Chlorophyta</taxon>
        <taxon>core chlorophytes</taxon>
        <taxon>Trebouxiophyceae</taxon>
        <taxon>Chlorellales</taxon>
        <taxon>Chlorellaceae</taxon>
        <taxon>Auxenochlorella</taxon>
    </lineage>
</organism>
<feature type="compositionally biased region" description="Low complexity" evidence="3">
    <location>
        <begin position="152"/>
        <end position="162"/>
    </location>
</feature>
<sequence length="428" mass="45456">MPSMPYYDRINDAAACLICLAKGSQDCPHGPSTPAEVRVLEVEAFGSVQDLIHASIASRGGQASLAHIYQLCHSRGRVAYRRSGGSRLITQNEHWKSQIRHTLYTNPRFERCPDDPDMWRLTPGKTISPPSIVRVLVRTDEVAAQTAPPPEASRGSAAGGAADRYPGASGHCQLDTPPLRHRRATFPATSTSDCEVEQRPVPGGSPARPPAGLNAPRRHATGRAAAPATSTDASSASARPEPAPVSRQRRPAEACDPGMNTMGASCCVQPRPAVRRRTRFPSAEARPESCAGDAAELCWGAKARRSSCAARSPPRDYKKAPSGRSTLCDDGGALASLAAAAWCQPCRDRARLTAPPQYLQALHQHQAALLATLRCRHGSGTSHLLGGGTHTLDPPGAGEPPRLGQLRTQQHPYPQAGALNVERGATSP</sequence>
<dbReference type="GO" id="GO:0043565">
    <property type="term" value="F:sequence-specific DNA binding"/>
    <property type="evidence" value="ECO:0007669"/>
    <property type="project" value="InterPro"/>
</dbReference>
<proteinExistence type="predicted"/>
<dbReference type="InterPro" id="IPR036388">
    <property type="entry name" value="WH-like_DNA-bd_sf"/>
</dbReference>
<feature type="region of interest" description="Disordered" evidence="3">
    <location>
        <begin position="382"/>
        <end position="428"/>
    </location>
</feature>
<evidence type="ECO:0000256" key="1">
    <source>
        <dbReference type="ARBA" id="ARBA00023125"/>
    </source>
</evidence>
<protein>
    <recommendedName>
        <fullName evidence="4">Fork-head domain-containing protein</fullName>
    </recommendedName>
</protein>
<accession>A0A1D1ZYZ4</accession>
<dbReference type="InterPro" id="IPR001766">
    <property type="entry name" value="Fork_head_dom"/>
</dbReference>
<evidence type="ECO:0000256" key="2">
    <source>
        <dbReference type="PROSITE-ProRule" id="PRU00089"/>
    </source>
</evidence>
<feature type="compositionally biased region" description="Low complexity" evidence="3">
    <location>
        <begin position="223"/>
        <end position="246"/>
    </location>
</feature>
<dbReference type="AlphaFoldDB" id="A0A1D1ZYZ4"/>
<reference evidence="5" key="1">
    <citation type="submission" date="2015-08" db="EMBL/GenBank/DDBJ databases">
        <authorList>
            <person name="Babu N.S."/>
            <person name="Beckwith C.J."/>
            <person name="Beseler K.G."/>
            <person name="Brison A."/>
            <person name="Carone J.V."/>
            <person name="Caskin T.P."/>
            <person name="Diamond M."/>
            <person name="Durham M.E."/>
            <person name="Foxe J.M."/>
            <person name="Go M."/>
            <person name="Henderson B.A."/>
            <person name="Jones I.B."/>
            <person name="McGettigan J.A."/>
            <person name="Micheletti S.J."/>
            <person name="Nasrallah M.E."/>
            <person name="Ortiz D."/>
            <person name="Piller C.R."/>
            <person name="Privatt S.R."/>
            <person name="Schneider S.L."/>
            <person name="Sharp S."/>
            <person name="Smith T.C."/>
            <person name="Stanton J.D."/>
            <person name="Ullery H.E."/>
            <person name="Wilson R.J."/>
            <person name="Serrano M.G."/>
            <person name="Buck G."/>
            <person name="Lee V."/>
            <person name="Wang Y."/>
            <person name="Carvalho R."/>
            <person name="Voegtly L."/>
            <person name="Shi R."/>
            <person name="Duckworth R."/>
            <person name="Johnson A."/>
            <person name="Loviza R."/>
            <person name="Walstead R."/>
            <person name="Shah Z."/>
            <person name="Kiflezghi M."/>
            <person name="Wade K."/>
            <person name="Ball S.L."/>
            <person name="Bradley K.W."/>
            <person name="Asai D.J."/>
            <person name="Bowman C.A."/>
            <person name="Russell D.A."/>
            <person name="Pope W.H."/>
            <person name="Jacobs-Sera D."/>
            <person name="Hendrix R.W."/>
            <person name="Hatfull G.F."/>
        </authorList>
    </citation>
    <scope>NUCLEOTIDE SEQUENCE</scope>
</reference>
<feature type="region of interest" description="Disordered" evidence="3">
    <location>
        <begin position="142"/>
        <end position="255"/>
    </location>
</feature>
<name>A0A1D1ZYZ4_AUXPR</name>
<dbReference type="Gene3D" id="1.10.10.10">
    <property type="entry name" value="Winged helix-like DNA-binding domain superfamily/Winged helix DNA-binding domain"/>
    <property type="match status" value="1"/>
</dbReference>
<evidence type="ECO:0000259" key="4">
    <source>
        <dbReference type="PROSITE" id="PS50039"/>
    </source>
</evidence>